<feature type="region of interest" description="Disordered" evidence="1">
    <location>
        <begin position="63"/>
        <end position="176"/>
    </location>
</feature>
<feature type="compositionally biased region" description="Acidic residues" evidence="1">
    <location>
        <begin position="115"/>
        <end position="154"/>
    </location>
</feature>
<keyword evidence="3" id="KW-1185">Reference proteome</keyword>
<accession>A0A6A1VI81</accession>
<reference evidence="2 3" key="1">
    <citation type="journal article" date="2019" name="Plant Biotechnol. J.">
        <title>The red bayberry genome and genetic basis of sex determination.</title>
        <authorList>
            <person name="Jia H.M."/>
            <person name="Jia H.J."/>
            <person name="Cai Q.L."/>
            <person name="Wang Y."/>
            <person name="Zhao H.B."/>
            <person name="Yang W.F."/>
            <person name="Wang G.Y."/>
            <person name="Li Y.H."/>
            <person name="Zhan D.L."/>
            <person name="Shen Y.T."/>
            <person name="Niu Q.F."/>
            <person name="Chang L."/>
            <person name="Qiu J."/>
            <person name="Zhao L."/>
            <person name="Xie H.B."/>
            <person name="Fu W.Y."/>
            <person name="Jin J."/>
            <person name="Li X.W."/>
            <person name="Jiao Y."/>
            <person name="Zhou C.C."/>
            <person name="Tu T."/>
            <person name="Chai C.Y."/>
            <person name="Gao J.L."/>
            <person name="Fan L.J."/>
            <person name="van de Weg E."/>
            <person name="Wang J.Y."/>
            <person name="Gao Z.S."/>
        </authorList>
    </citation>
    <scope>NUCLEOTIDE SEQUENCE [LARGE SCALE GENOMIC DNA]</scope>
    <source>
        <tissue evidence="2">Leaves</tissue>
    </source>
</reference>
<dbReference type="AlphaFoldDB" id="A0A6A1VI81"/>
<evidence type="ECO:0000256" key="1">
    <source>
        <dbReference type="SAM" id="MobiDB-lite"/>
    </source>
</evidence>
<comment type="caution">
    <text evidence="2">The sequence shown here is derived from an EMBL/GenBank/DDBJ whole genome shotgun (WGS) entry which is preliminary data.</text>
</comment>
<dbReference type="EMBL" id="RXIC02000023">
    <property type="protein sequence ID" value="KAB1212275.1"/>
    <property type="molecule type" value="Genomic_DNA"/>
</dbReference>
<dbReference type="Proteomes" id="UP000516437">
    <property type="component" value="Chromosome 5"/>
</dbReference>
<name>A0A6A1VI81_9ROSI</name>
<proteinExistence type="predicted"/>
<feature type="compositionally biased region" description="Low complexity" evidence="1">
    <location>
        <begin position="81"/>
        <end position="91"/>
    </location>
</feature>
<organism evidence="2 3">
    <name type="scientific">Morella rubra</name>
    <name type="common">Chinese bayberry</name>
    <dbReference type="NCBI Taxonomy" id="262757"/>
    <lineage>
        <taxon>Eukaryota</taxon>
        <taxon>Viridiplantae</taxon>
        <taxon>Streptophyta</taxon>
        <taxon>Embryophyta</taxon>
        <taxon>Tracheophyta</taxon>
        <taxon>Spermatophyta</taxon>
        <taxon>Magnoliopsida</taxon>
        <taxon>eudicotyledons</taxon>
        <taxon>Gunneridae</taxon>
        <taxon>Pentapetalae</taxon>
        <taxon>rosids</taxon>
        <taxon>fabids</taxon>
        <taxon>Fagales</taxon>
        <taxon>Myricaceae</taxon>
        <taxon>Morella</taxon>
    </lineage>
</organism>
<gene>
    <name evidence="2" type="ORF">CJ030_MR5G025043</name>
</gene>
<evidence type="ECO:0000313" key="3">
    <source>
        <dbReference type="Proteomes" id="UP000516437"/>
    </source>
</evidence>
<protein>
    <submittedName>
        <fullName evidence="2">Uncharacterized protein</fullName>
    </submittedName>
</protein>
<evidence type="ECO:0000313" key="2">
    <source>
        <dbReference type="EMBL" id="KAB1212275.1"/>
    </source>
</evidence>
<sequence length="176" mass="19955">MKFLYAFWINDRIDLPTHICAHMVKVFHSKSTTNRLPYYGLIMKFLVVNFIFIPHIKPPEKVQNVGKHTLSQSKSNKGHSKSLPSSHPSHGCMQSDMVEAIQLLTESFKHTNPPEEGEKDVEEEEVEEEDEEEEVEEGDDEEEGEEDEGDDAAEEGVASLRLMMSSPFGSFLTKGE</sequence>